<dbReference type="InterPro" id="IPR029063">
    <property type="entry name" value="SAM-dependent_MTases_sf"/>
</dbReference>
<dbReference type="AlphaFoldDB" id="A0A6J7ZLN9"/>
<evidence type="ECO:0000313" key="2">
    <source>
        <dbReference type="Proteomes" id="UP000196521"/>
    </source>
</evidence>
<accession>A0A6J7ZLN9</accession>
<comment type="caution">
    <text evidence="1">The sequence shown here is derived from an EMBL/GenBank/DDBJ whole genome shotgun (WGS) entry which is preliminary data.</text>
</comment>
<dbReference type="SUPFAM" id="SSF53335">
    <property type="entry name" value="S-adenosyl-L-methionine-dependent methyltransferases"/>
    <property type="match status" value="1"/>
</dbReference>
<dbReference type="InterPro" id="IPR031009">
    <property type="entry name" value="Tcm_partner"/>
</dbReference>
<evidence type="ECO:0000313" key="1">
    <source>
        <dbReference type="EMBL" id="CAC5344737.1"/>
    </source>
</evidence>
<sequence length="292" mass="33736">MKKQRFGGDWTEEKLSRVKKYLVAYSTIMNKYPLQYAYIDAFAGTGYRTLNTPDEQGQLMLPELIDPESQQFIEGSAKIALQVKPEFNKYIFVEKDEEKIKELNNLKIEFNHLSDKIEIVHSDANTFLKRKCNQNTNWERHRAVLFLDPFGMQVPWKTIEAIAQTQAIDLWYLFPVGIAINRLLKRDGNISESVRNKLNETFGTTSWWDTFYTISEKTNLFGTYTETEKIADYKLIGRFFIERLKIIFAGVAENPLLLLNSQNTPLYLLCFASANPKGAPTAIKIAQHILKS</sequence>
<dbReference type="GeneID" id="77290173"/>
<dbReference type="Proteomes" id="UP000196521">
    <property type="component" value="Chromosome"/>
</dbReference>
<proteinExistence type="predicted"/>
<gene>
    <name evidence="1" type="ORF">PLAN_41152</name>
</gene>
<dbReference type="NCBIfam" id="TIGR04474">
    <property type="entry name" value="tcm_partner"/>
    <property type="match status" value="1"/>
</dbReference>
<name>A0A6J7ZLN9_PLARU</name>
<organism evidence="1 2">
    <name type="scientific">Planktothrix rubescens CCAP 1459/22</name>
    <dbReference type="NCBI Taxonomy" id="329571"/>
    <lineage>
        <taxon>Bacteria</taxon>
        <taxon>Bacillati</taxon>
        <taxon>Cyanobacteriota</taxon>
        <taxon>Cyanophyceae</taxon>
        <taxon>Oscillatoriophycideae</taxon>
        <taxon>Oscillatoriales</taxon>
        <taxon>Microcoleaceae</taxon>
        <taxon>Planktothrix</taxon>
    </lineage>
</organism>
<dbReference type="RefSeq" id="WP_026797031.1">
    <property type="nucleotide sequence ID" value="NZ_LR812490.1"/>
</dbReference>
<dbReference type="EMBL" id="CZCZ02000014">
    <property type="protein sequence ID" value="CAC5344737.1"/>
    <property type="molecule type" value="Genomic_DNA"/>
</dbReference>
<protein>
    <recommendedName>
        <fullName evidence="3">Three-Cys-motif partner protein TcmP</fullName>
    </recommendedName>
</protein>
<keyword evidence="2" id="KW-1185">Reference proteome</keyword>
<dbReference type="EMBL" id="LR812490">
    <property type="protein sequence ID" value="CAC5344737.1"/>
    <property type="molecule type" value="Genomic_DNA"/>
</dbReference>
<reference evidence="1" key="1">
    <citation type="submission" date="2020-05" db="EMBL/GenBank/DDBJ databases">
        <authorList>
            <consortium name="Genoscope - CEA"/>
            <person name="William W."/>
        </authorList>
    </citation>
    <scope>NUCLEOTIDE SEQUENCE [LARGE SCALE GENOMIC DNA]</scope>
    <source>
        <strain evidence="1">PCC 7821</strain>
    </source>
</reference>
<evidence type="ECO:0008006" key="3">
    <source>
        <dbReference type="Google" id="ProtNLM"/>
    </source>
</evidence>